<sequence>MREQMEKRREELAAELRQGQEMLAEVEARRAELGQMLLRISGALQVLEELLAPDGPTTGAIRPAPASVTEPAA</sequence>
<dbReference type="RefSeq" id="WP_202999688.1">
    <property type="nucleotide sequence ID" value="NZ_JADWYU010000087.1"/>
</dbReference>
<evidence type="ECO:0000256" key="1">
    <source>
        <dbReference type="SAM" id="Coils"/>
    </source>
</evidence>
<evidence type="ECO:0000256" key="2">
    <source>
        <dbReference type="SAM" id="MobiDB-lite"/>
    </source>
</evidence>
<dbReference type="Proteomes" id="UP000604475">
    <property type="component" value="Unassembled WGS sequence"/>
</dbReference>
<keyword evidence="4" id="KW-1185">Reference proteome</keyword>
<evidence type="ECO:0000313" key="3">
    <source>
        <dbReference type="EMBL" id="MBL7629784.1"/>
    </source>
</evidence>
<dbReference type="EMBL" id="JAEACQ010000237">
    <property type="protein sequence ID" value="MBL7629784.1"/>
    <property type="molecule type" value="Genomic_DNA"/>
</dbReference>
<dbReference type="AlphaFoldDB" id="A0A937RM10"/>
<proteinExistence type="predicted"/>
<keyword evidence="1" id="KW-0175">Coiled coil</keyword>
<organism evidence="3 4">
    <name type="scientific">Frankia nepalensis</name>
    <dbReference type="NCBI Taxonomy" id="1836974"/>
    <lineage>
        <taxon>Bacteria</taxon>
        <taxon>Bacillati</taxon>
        <taxon>Actinomycetota</taxon>
        <taxon>Actinomycetes</taxon>
        <taxon>Frankiales</taxon>
        <taxon>Frankiaceae</taxon>
        <taxon>Frankia</taxon>
    </lineage>
</organism>
<evidence type="ECO:0000313" key="4">
    <source>
        <dbReference type="Proteomes" id="UP000604475"/>
    </source>
</evidence>
<comment type="caution">
    <text evidence="3">The sequence shown here is derived from an EMBL/GenBank/DDBJ whole genome shotgun (WGS) entry which is preliminary data.</text>
</comment>
<feature type="coiled-coil region" evidence="1">
    <location>
        <begin position="2"/>
        <end position="29"/>
    </location>
</feature>
<accession>A0A937RM10</accession>
<name>A0A937RM10_9ACTN</name>
<reference evidence="3" key="1">
    <citation type="submission" date="2020-12" db="EMBL/GenBank/DDBJ databases">
        <title>Genomic characterization of non-nitrogen-fixing Frankia strains.</title>
        <authorList>
            <person name="Carlos-Shanley C."/>
            <person name="Guerra T."/>
            <person name="Hahn D."/>
        </authorList>
    </citation>
    <scope>NUCLEOTIDE SEQUENCE</scope>
    <source>
        <strain evidence="3">CN6</strain>
    </source>
</reference>
<protein>
    <submittedName>
        <fullName evidence="3">Uncharacterized protein</fullName>
    </submittedName>
</protein>
<gene>
    <name evidence="3" type="ORF">I7412_21955</name>
</gene>
<feature type="region of interest" description="Disordered" evidence="2">
    <location>
        <begin position="53"/>
        <end position="73"/>
    </location>
</feature>